<name>A0ABQ8T780_PERAM</name>
<feature type="compositionally biased region" description="Basic and acidic residues" evidence="1">
    <location>
        <begin position="69"/>
        <end position="79"/>
    </location>
</feature>
<sequence>MAGLREGGNEPPGSLKAKCGAHKWRGNTLKYRVSNMPDCPTDPSLPYYTNQILDTYEQFVSPLTQNISQRDKSGVDRIPQRSGLTRKRAAQRRRLRPLGSGGDSRKGNDGTLFRAERGNARCITVAIPKKIEPFWEEYIRTLSDAKYSYVKTIRACKTRGFVISKKGILCVPNKTGKARMGLIPEWKNDVRFELTISVPQERRSRGALWDGARLRGERANAAREWREFARASSACLERPRNPSKWKTREFELSRLRRCGYKLRSRRNDSSFQLISQPVSEKARASKPVLCTGVRLECASASASASEGLSSSAVDRSWRDLSSSTVNCLWRSVVRDTVNSSD</sequence>
<accession>A0ABQ8T780</accession>
<protein>
    <submittedName>
        <fullName evidence="2">Uncharacterized protein</fullName>
    </submittedName>
</protein>
<gene>
    <name evidence="2" type="ORF">ANN_11719</name>
</gene>
<proteinExistence type="predicted"/>
<evidence type="ECO:0000256" key="1">
    <source>
        <dbReference type="SAM" id="MobiDB-lite"/>
    </source>
</evidence>
<dbReference type="Proteomes" id="UP001148838">
    <property type="component" value="Unassembled WGS sequence"/>
</dbReference>
<keyword evidence="3" id="KW-1185">Reference proteome</keyword>
<comment type="caution">
    <text evidence="2">The sequence shown here is derived from an EMBL/GenBank/DDBJ whole genome shotgun (WGS) entry which is preliminary data.</text>
</comment>
<reference evidence="2 3" key="1">
    <citation type="journal article" date="2022" name="Allergy">
        <title>Genome assembly and annotation of Periplaneta americana reveal a comprehensive cockroach allergen profile.</title>
        <authorList>
            <person name="Wang L."/>
            <person name="Xiong Q."/>
            <person name="Saelim N."/>
            <person name="Wang L."/>
            <person name="Nong W."/>
            <person name="Wan A.T."/>
            <person name="Shi M."/>
            <person name="Liu X."/>
            <person name="Cao Q."/>
            <person name="Hui J.H.L."/>
            <person name="Sookrung N."/>
            <person name="Leung T.F."/>
            <person name="Tungtrongchitr A."/>
            <person name="Tsui S.K.W."/>
        </authorList>
    </citation>
    <scope>NUCLEOTIDE SEQUENCE [LARGE SCALE GENOMIC DNA]</scope>
    <source>
        <strain evidence="2">PWHHKU_190912</strain>
    </source>
</reference>
<evidence type="ECO:0000313" key="2">
    <source>
        <dbReference type="EMBL" id="KAJ4441859.1"/>
    </source>
</evidence>
<feature type="compositionally biased region" description="Basic residues" evidence="1">
    <location>
        <begin position="84"/>
        <end position="96"/>
    </location>
</feature>
<dbReference type="EMBL" id="JAJSOF020000015">
    <property type="protein sequence ID" value="KAJ4441859.1"/>
    <property type="molecule type" value="Genomic_DNA"/>
</dbReference>
<feature type="region of interest" description="Disordered" evidence="1">
    <location>
        <begin position="64"/>
        <end position="111"/>
    </location>
</feature>
<evidence type="ECO:0000313" key="3">
    <source>
        <dbReference type="Proteomes" id="UP001148838"/>
    </source>
</evidence>
<organism evidence="2 3">
    <name type="scientific">Periplaneta americana</name>
    <name type="common">American cockroach</name>
    <name type="synonym">Blatta americana</name>
    <dbReference type="NCBI Taxonomy" id="6978"/>
    <lineage>
        <taxon>Eukaryota</taxon>
        <taxon>Metazoa</taxon>
        <taxon>Ecdysozoa</taxon>
        <taxon>Arthropoda</taxon>
        <taxon>Hexapoda</taxon>
        <taxon>Insecta</taxon>
        <taxon>Pterygota</taxon>
        <taxon>Neoptera</taxon>
        <taxon>Polyneoptera</taxon>
        <taxon>Dictyoptera</taxon>
        <taxon>Blattodea</taxon>
        <taxon>Blattoidea</taxon>
        <taxon>Blattidae</taxon>
        <taxon>Blattinae</taxon>
        <taxon>Periplaneta</taxon>
    </lineage>
</organism>